<dbReference type="InterPro" id="IPR035938">
    <property type="entry name" value="Hemerythrin-like_sf"/>
</dbReference>
<keyword evidence="5" id="KW-0472">Membrane</keyword>
<dbReference type="NCBIfam" id="TIGR02481">
    <property type="entry name" value="hemeryth_dom"/>
    <property type="match status" value="1"/>
</dbReference>
<dbReference type="PANTHER" id="PTHR37164:SF1">
    <property type="entry name" value="BACTERIOHEMERYTHRIN"/>
    <property type="match status" value="1"/>
</dbReference>
<dbReference type="OrthoDB" id="5296936at2"/>
<organism evidence="7 8">
    <name type="scientific">Motiliproteus coralliicola</name>
    <dbReference type="NCBI Taxonomy" id="2283196"/>
    <lineage>
        <taxon>Bacteria</taxon>
        <taxon>Pseudomonadati</taxon>
        <taxon>Pseudomonadota</taxon>
        <taxon>Gammaproteobacteria</taxon>
        <taxon>Oceanospirillales</taxon>
        <taxon>Oceanospirillaceae</taxon>
        <taxon>Motiliproteus</taxon>
    </lineage>
</organism>
<evidence type="ECO:0000256" key="5">
    <source>
        <dbReference type="SAM" id="Phobius"/>
    </source>
</evidence>
<protein>
    <submittedName>
        <fullName evidence="7">Hemerythrin</fullName>
    </submittedName>
</protein>
<evidence type="ECO:0000313" key="7">
    <source>
        <dbReference type="EMBL" id="RDE22957.1"/>
    </source>
</evidence>
<keyword evidence="2" id="KW-0561">Oxygen transport</keyword>
<dbReference type="InterPro" id="IPR012312">
    <property type="entry name" value="Hemerythrin-like"/>
</dbReference>
<accession>A0A369WMP4</accession>
<dbReference type="RefSeq" id="WP_114695591.1">
    <property type="nucleotide sequence ID" value="NZ_QQOH01000002.1"/>
</dbReference>
<dbReference type="InterPro" id="IPR012827">
    <property type="entry name" value="Hemerythrin_metal-bd"/>
</dbReference>
<proteinExistence type="inferred from homology"/>
<keyword evidence="2" id="KW-0813">Transport</keyword>
<dbReference type="NCBIfam" id="NF033749">
    <property type="entry name" value="bact_hemeryth"/>
    <property type="match status" value="1"/>
</dbReference>
<sequence length="183" mass="21050">MSPKLQSTLLALSMLVLVTFAVIGFVLMGFAHPLPWFSVILIVACAYLQQRVTESKRIRWDDSLSVGIAEIDNDHKRLFELLDAFYTAAVYQKGEAFEQAALKELVDYTNEHFAREEKEMDAHEYPDSVEHKRQHQEMRDKVAEVAVNYGSSSAEELAIYLRDWLNNHIKKTDADLGQFLNQR</sequence>
<dbReference type="Proteomes" id="UP000253769">
    <property type="component" value="Unassembled WGS sequence"/>
</dbReference>
<evidence type="ECO:0000256" key="1">
    <source>
        <dbReference type="ARBA" id="ARBA00010587"/>
    </source>
</evidence>
<comment type="similarity">
    <text evidence="1">Belongs to the hemerythrin family.</text>
</comment>
<keyword evidence="4" id="KW-0408">Iron</keyword>
<evidence type="ECO:0000313" key="8">
    <source>
        <dbReference type="Proteomes" id="UP000253769"/>
    </source>
</evidence>
<dbReference type="InterPro" id="IPR050669">
    <property type="entry name" value="Hemerythrin"/>
</dbReference>
<keyword evidence="5" id="KW-1133">Transmembrane helix</keyword>
<keyword evidence="3" id="KW-0479">Metal-binding</keyword>
<gene>
    <name evidence="7" type="ORF">DV711_10430</name>
</gene>
<feature type="domain" description="Hemerythrin-like" evidence="6">
    <location>
        <begin position="67"/>
        <end position="177"/>
    </location>
</feature>
<feature type="transmembrane region" description="Helical" evidence="5">
    <location>
        <begin position="7"/>
        <end position="27"/>
    </location>
</feature>
<evidence type="ECO:0000256" key="4">
    <source>
        <dbReference type="ARBA" id="ARBA00023004"/>
    </source>
</evidence>
<dbReference type="GO" id="GO:0005344">
    <property type="term" value="F:oxygen carrier activity"/>
    <property type="evidence" value="ECO:0007669"/>
    <property type="project" value="UniProtKB-KW"/>
</dbReference>
<dbReference type="CDD" id="cd12107">
    <property type="entry name" value="Hemerythrin"/>
    <property type="match status" value="1"/>
</dbReference>
<dbReference type="Gene3D" id="1.20.120.50">
    <property type="entry name" value="Hemerythrin-like"/>
    <property type="match status" value="1"/>
</dbReference>
<dbReference type="GO" id="GO:0046872">
    <property type="term" value="F:metal ion binding"/>
    <property type="evidence" value="ECO:0007669"/>
    <property type="project" value="UniProtKB-KW"/>
</dbReference>
<evidence type="ECO:0000256" key="3">
    <source>
        <dbReference type="ARBA" id="ARBA00022723"/>
    </source>
</evidence>
<dbReference type="PROSITE" id="PS00550">
    <property type="entry name" value="HEMERYTHRINS"/>
    <property type="match status" value="1"/>
</dbReference>
<dbReference type="InterPro" id="IPR016131">
    <property type="entry name" value="Haemerythrin_Fe_BS"/>
</dbReference>
<dbReference type="SUPFAM" id="SSF47188">
    <property type="entry name" value="Hemerythrin-like"/>
    <property type="match status" value="1"/>
</dbReference>
<evidence type="ECO:0000259" key="6">
    <source>
        <dbReference type="Pfam" id="PF01814"/>
    </source>
</evidence>
<keyword evidence="8" id="KW-1185">Reference proteome</keyword>
<evidence type="ECO:0000256" key="2">
    <source>
        <dbReference type="ARBA" id="ARBA00022621"/>
    </source>
</evidence>
<comment type="caution">
    <text evidence="7">The sequence shown here is derived from an EMBL/GenBank/DDBJ whole genome shotgun (WGS) entry which is preliminary data.</text>
</comment>
<reference evidence="7 8" key="1">
    <citation type="submission" date="2018-07" db="EMBL/GenBank/DDBJ databases">
        <title>Motiliproteus coralliicola sp. nov., a bacterium isolated from Coral.</title>
        <authorList>
            <person name="Wang G."/>
        </authorList>
    </citation>
    <scope>NUCLEOTIDE SEQUENCE [LARGE SCALE GENOMIC DNA]</scope>
    <source>
        <strain evidence="7 8">C34</strain>
    </source>
</reference>
<dbReference type="EMBL" id="QQOH01000002">
    <property type="protein sequence ID" value="RDE22957.1"/>
    <property type="molecule type" value="Genomic_DNA"/>
</dbReference>
<dbReference type="AlphaFoldDB" id="A0A369WMP4"/>
<dbReference type="Pfam" id="PF01814">
    <property type="entry name" value="Hemerythrin"/>
    <property type="match status" value="1"/>
</dbReference>
<keyword evidence="5" id="KW-0812">Transmembrane</keyword>
<dbReference type="PANTHER" id="PTHR37164">
    <property type="entry name" value="BACTERIOHEMERYTHRIN"/>
    <property type="match status" value="1"/>
</dbReference>
<name>A0A369WMP4_9GAMM</name>